<sequence>MVEIATTIHYRRYLDQINDIFIVETGAVLRDPILPTLFAQSAEKAADTAINL</sequence>
<evidence type="ECO:0000313" key="1">
    <source>
        <dbReference type="EMBL" id="CAA9891532.1"/>
    </source>
</evidence>
<comment type="caution">
    <text evidence="1">The sequence shown here is derived from an EMBL/GenBank/DDBJ whole genome shotgun (WGS) entry which is preliminary data.</text>
</comment>
<protein>
    <submittedName>
        <fullName evidence="1">Uncharacterized protein</fullName>
    </submittedName>
</protein>
<accession>A0A8S0X1Z7</accession>
<organism evidence="1 2">
    <name type="scientific">Candidatus Methylobacter favarea</name>
    <dbReference type="NCBI Taxonomy" id="2707345"/>
    <lineage>
        <taxon>Bacteria</taxon>
        <taxon>Pseudomonadati</taxon>
        <taxon>Pseudomonadota</taxon>
        <taxon>Gammaproteobacteria</taxon>
        <taxon>Methylococcales</taxon>
        <taxon>Methylococcaceae</taxon>
        <taxon>Methylobacter</taxon>
    </lineage>
</organism>
<dbReference type="Proteomes" id="UP000494216">
    <property type="component" value="Unassembled WGS sequence"/>
</dbReference>
<keyword evidence="2" id="KW-1185">Reference proteome</keyword>
<dbReference type="EMBL" id="CADCXN010000073">
    <property type="protein sequence ID" value="CAA9891532.1"/>
    <property type="molecule type" value="Genomic_DNA"/>
</dbReference>
<name>A0A8S0X1Z7_9GAMM</name>
<gene>
    <name evidence="1" type="ORF">METHB2_430011</name>
</gene>
<reference evidence="1 2" key="1">
    <citation type="submission" date="2020-02" db="EMBL/GenBank/DDBJ databases">
        <authorList>
            <person name="Hogendoorn C."/>
        </authorList>
    </citation>
    <scope>NUCLEOTIDE SEQUENCE [LARGE SCALE GENOMIC DNA]</scope>
    <source>
        <strain evidence="1">METHB21</strain>
    </source>
</reference>
<dbReference type="AlphaFoldDB" id="A0A8S0X1Z7"/>
<proteinExistence type="predicted"/>
<evidence type="ECO:0000313" key="2">
    <source>
        <dbReference type="Proteomes" id="UP000494216"/>
    </source>
</evidence>